<feature type="active site" description="O-(5'-phospho-DNA)-serine intermediate" evidence="6 7">
    <location>
        <position position="9"/>
    </location>
</feature>
<evidence type="ECO:0000256" key="7">
    <source>
        <dbReference type="PROSITE-ProRule" id="PRU10137"/>
    </source>
</evidence>
<dbReference type="PROSITE" id="PS51736">
    <property type="entry name" value="RECOMBINASES_3"/>
    <property type="match status" value="1"/>
</dbReference>
<dbReference type="GO" id="GO:0003677">
    <property type="term" value="F:DNA binding"/>
    <property type="evidence" value="ECO:0007669"/>
    <property type="project" value="UniProtKB-KW"/>
</dbReference>
<evidence type="ECO:0000256" key="2">
    <source>
        <dbReference type="ARBA" id="ARBA00022908"/>
    </source>
</evidence>
<organism evidence="9 10">
    <name type="scientific">Bradyrhizobium zhanjiangense</name>
    <dbReference type="NCBI Taxonomy" id="1325107"/>
    <lineage>
        <taxon>Bacteria</taxon>
        <taxon>Pseudomonadati</taxon>
        <taxon>Pseudomonadota</taxon>
        <taxon>Alphaproteobacteria</taxon>
        <taxon>Hyphomicrobiales</taxon>
        <taxon>Nitrobacteraceae</taxon>
        <taxon>Bradyrhizobium</taxon>
    </lineage>
</organism>
<evidence type="ECO:0000256" key="3">
    <source>
        <dbReference type="ARBA" id="ARBA00023100"/>
    </source>
</evidence>
<sequence length="191" mass="20557">MLVGYARVSTVEQGAGFAAQLDELKKIGCEKIFSEKVSSVVAKRDQLAAALEFTREGDVLVVTRLDRLARSVADFVRISDALDQKKVSLRVLAMGLDTGNASGRLMLNVLSSVAQFEREVMLERQREGIAKAKAAGKYKGRKPTARAKADEVIARYRAGDGPVAIARATGIGRASCYRILAQAGLSGERSL</sequence>
<dbReference type="FunFam" id="3.40.50.1390:FF:000001">
    <property type="entry name" value="DNA recombinase"/>
    <property type="match status" value="1"/>
</dbReference>
<dbReference type="InterPro" id="IPR036162">
    <property type="entry name" value="Resolvase-like_N_sf"/>
</dbReference>
<proteinExistence type="inferred from homology"/>
<dbReference type="Proteomes" id="UP000290565">
    <property type="component" value="Unassembled WGS sequence"/>
</dbReference>
<evidence type="ECO:0000259" key="8">
    <source>
        <dbReference type="PROSITE" id="PS51736"/>
    </source>
</evidence>
<name>A0A4Q0SAL6_9BRAD</name>
<dbReference type="PROSITE" id="PS00397">
    <property type="entry name" value="RECOMBINASES_1"/>
    <property type="match status" value="1"/>
</dbReference>
<dbReference type="SMART" id="SM00857">
    <property type="entry name" value="Resolvase"/>
    <property type="match status" value="1"/>
</dbReference>
<evidence type="ECO:0000313" key="9">
    <source>
        <dbReference type="EMBL" id="RXH35563.1"/>
    </source>
</evidence>
<dbReference type="InterPro" id="IPR050639">
    <property type="entry name" value="SSR_resolvase"/>
</dbReference>
<gene>
    <name evidence="9" type="ORF">XH94_25660</name>
</gene>
<keyword evidence="2" id="KW-0229">DNA integration</keyword>
<keyword evidence="4" id="KW-0238">DNA-binding</keyword>
<evidence type="ECO:0000256" key="6">
    <source>
        <dbReference type="PIRSR" id="PIRSR606118-50"/>
    </source>
</evidence>
<dbReference type="AlphaFoldDB" id="A0A4Q0SAL6"/>
<feature type="domain" description="Resolvase/invertase-type recombinase catalytic" evidence="8">
    <location>
        <begin position="1"/>
        <end position="136"/>
    </location>
</feature>
<evidence type="ECO:0000313" key="10">
    <source>
        <dbReference type="Proteomes" id="UP000290565"/>
    </source>
</evidence>
<dbReference type="EMBL" id="LBJM01000070">
    <property type="protein sequence ID" value="RXH35563.1"/>
    <property type="molecule type" value="Genomic_DNA"/>
</dbReference>
<accession>A0A4Q0SAL6</accession>
<dbReference type="SUPFAM" id="SSF53041">
    <property type="entry name" value="Resolvase-like"/>
    <property type="match status" value="1"/>
</dbReference>
<dbReference type="PROSITE" id="PS00398">
    <property type="entry name" value="RECOMBINASES_2"/>
    <property type="match status" value="1"/>
</dbReference>
<evidence type="ECO:0000256" key="5">
    <source>
        <dbReference type="ARBA" id="ARBA00023172"/>
    </source>
</evidence>
<dbReference type="RefSeq" id="WP_128946355.1">
    <property type="nucleotide sequence ID" value="NZ_LBJM01000070.1"/>
</dbReference>
<keyword evidence="3" id="KW-0230">DNA invertase</keyword>
<evidence type="ECO:0000256" key="1">
    <source>
        <dbReference type="ARBA" id="ARBA00009913"/>
    </source>
</evidence>
<dbReference type="Pfam" id="PF00239">
    <property type="entry name" value="Resolvase"/>
    <property type="match status" value="1"/>
</dbReference>
<dbReference type="InterPro" id="IPR006118">
    <property type="entry name" value="Recombinase_CS"/>
</dbReference>
<dbReference type="GO" id="GO:0015074">
    <property type="term" value="P:DNA integration"/>
    <property type="evidence" value="ECO:0007669"/>
    <property type="project" value="UniProtKB-KW"/>
</dbReference>
<comment type="caution">
    <text evidence="9">The sequence shown here is derived from an EMBL/GenBank/DDBJ whole genome shotgun (WGS) entry which is preliminary data.</text>
</comment>
<dbReference type="InterPro" id="IPR006119">
    <property type="entry name" value="Resolv_N"/>
</dbReference>
<dbReference type="PANTHER" id="PTHR30461:SF26">
    <property type="entry name" value="RESOLVASE HOMOLOG YNEB"/>
    <property type="match status" value="1"/>
</dbReference>
<evidence type="ECO:0000256" key="4">
    <source>
        <dbReference type="ARBA" id="ARBA00023125"/>
    </source>
</evidence>
<protein>
    <recommendedName>
        <fullName evidence="8">Resolvase/invertase-type recombinase catalytic domain-containing protein</fullName>
    </recommendedName>
</protein>
<dbReference type="InterPro" id="IPR006120">
    <property type="entry name" value="Resolvase_HTH_dom"/>
</dbReference>
<dbReference type="CDD" id="cd03768">
    <property type="entry name" value="SR_ResInv"/>
    <property type="match status" value="1"/>
</dbReference>
<dbReference type="Gene3D" id="3.40.50.1390">
    <property type="entry name" value="Resolvase, N-terminal catalytic domain"/>
    <property type="match status" value="1"/>
</dbReference>
<comment type="similarity">
    <text evidence="1">Belongs to the site-specific recombinase resolvase family.</text>
</comment>
<keyword evidence="5" id="KW-0233">DNA recombination</keyword>
<dbReference type="GO" id="GO:0000150">
    <property type="term" value="F:DNA strand exchange activity"/>
    <property type="evidence" value="ECO:0007669"/>
    <property type="project" value="UniProtKB-KW"/>
</dbReference>
<reference evidence="9 10" key="1">
    <citation type="submission" date="2015-04" db="EMBL/GenBank/DDBJ databases">
        <title>Comparative genomics of rhizobia nodulating Arachis hypogaea in China.</title>
        <authorList>
            <person name="Li Y."/>
        </authorList>
    </citation>
    <scope>NUCLEOTIDE SEQUENCE [LARGE SCALE GENOMIC DNA]</scope>
    <source>
        <strain evidence="9 10">CCBAU 51787</strain>
    </source>
</reference>
<dbReference type="Pfam" id="PF02796">
    <property type="entry name" value="HTH_7"/>
    <property type="match status" value="1"/>
</dbReference>
<dbReference type="PANTHER" id="PTHR30461">
    <property type="entry name" value="DNA-INVERTASE FROM LAMBDOID PROPHAGE"/>
    <property type="match status" value="1"/>
</dbReference>